<evidence type="ECO:0000313" key="3">
    <source>
        <dbReference type="Proteomes" id="UP000824998"/>
    </source>
</evidence>
<keyword evidence="3" id="KW-1185">Reference proteome</keyword>
<accession>A0A9P7YLP4</accession>
<dbReference type="Proteomes" id="UP000824998">
    <property type="component" value="Unassembled WGS sequence"/>
</dbReference>
<evidence type="ECO:0000313" key="2">
    <source>
        <dbReference type="EMBL" id="KAG9235781.1"/>
    </source>
</evidence>
<organism evidence="2 3">
    <name type="scientific">Amylocarpus encephaloides</name>
    <dbReference type="NCBI Taxonomy" id="45428"/>
    <lineage>
        <taxon>Eukaryota</taxon>
        <taxon>Fungi</taxon>
        <taxon>Dikarya</taxon>
        <taxon>Ascomycota</taxon>
        <taxon>Pezizomycotina</taxon>
        <taxon>Leotiomycetes</taxon>
        <taxon>Helotiales</taxon>
        <taxon>Helotiales incertae sedis</taxon>
        <taxon>Amylocarpus</taxon>
    </lineage>
</organism>
<dbReference type="OrthoDB" id="4664297at2759"/>
<protein>
    <submittedName>
        <fullName evidence="2">Uncharacterized protein</fullName>
    </submittedName>
</protein>
<sequence length="342" mass="38560">MSSSNSDNHSGHTLSEAQKSHFLEHGYIKVPSCFTRDQASSFTSDLWTRLGMSPTDKSTWTTERTNMPWHKHVSVKEFSPRAWSAICQLLAPESGSEEEGDVRITNGGNGVYRSWSDGFIVNVGRDGFDGREIEDMEEGERLRGLGGWHVDGDFFVHYLDSPEQAILVIPLWSDIKPHGGGTAIACDSIKHIAKYLHQHPSGLTPWFKPTTDPTEIRTFFQDLAADTSRIRTKSIIEATGEIGDVYLIHPLMLHSASENLLRIPRVITNPPVMLKEPFNFDREDGKYSLVEKKTLRELGVKEGEGLKGWKIEGERMPWVSARIKRQEAERQKEKERLGSDSA</sequence>
<gene>
    <name evidence="2" type="ORF">BJ875DRAFT_373524</name>
</gene>
<dbReference type="AlphaFoldDB" id="A0A9P7YLP4"/>
<reference evidence="2" key="1">
    <citation type="journal article" date="2021" name="IMA Fungus">
        <title>Genomic characterization of three marine fungi, including Emericellopsis atlantica sp. nov. with signatures of a generalist lifestyle and marine biomass degradation.</title>
        <authorList>
            <person name="Hagestad O.C."/>
            <person name="Hou L."/>
            <person name="Andersen J.H."/>
            <person name="Hansen E.H."/>
            <person name="Altermark B."/>
            <person name="Li C."/>
            <person name="Kuhnert E."/>
            <person name="Cox R.J."/>
            <person name="Crous P.W."/>
            <person name="Spatafora J.W."/>
            <person name="Lail K."/>
            <person name="Amirebrahimi M."/>
            <person name="Lipzen A."/>
            <person name="Pangilinan J."/>
            <person name="Andreopoulos W."/>
            <person name="Hayes R.D."/>
            <person name="Ng V."/>
            <person name="Grigoriev I.V."/>
            <person name="Jackson S.A."/>
            <person name="Sutton T.D.S."/>
            <person name="Dobson A.D.W."/>
            <person name="Rama T."/>
        </authorList>
    </citation>
    <scope>NUCLEOTIDE SEQUENCE</scope>
    <source>
        <strain evidence="2">TRa018bII</strain>
    </source>
</reference>
<feature type="region of interest" description="Disordered" evidence="1">
    <location>
        <begin position="323"/>
        <end position="342"/>
    </location>
</feature>
<feature type="compositionally biased region" description="Basic and acidic residues" evidence="1">
    <location>
        <begin position="324"/>
        <end position="342"/>
    </location>
</feature>
<dbReference type="Gene3D" id="2.60.120.620">
    <property type="entry name" value="q2cbj1_9rhob like domain"/>
    <property type="match status" value="1"/>
</dbReference>
<comment type="caution">
    <text evidence="2">The sequence shown here is derived from an EMBL/GenBank/DDBJ whole genome shotgun (WGS) entry which is preliminary data.</text>
</comment>
<dbReference type="EMBL" id="MU251422">
    <property type="protein sequence ID" value="KAG9235781.1"/>
    <property type="molecule type" value="Genomic_DNA"/>
</dbReference>
<dbReference type="SUPFAM" id="SSF51197">
    <property type="entry name" value="Clavaminate synthase-like"/>
    <property type="match status" value="1"/>
</dbReference>
<evidence type="ECO:0000256" key="1">
    <source>
        <dbReference type="SAM" id="MobiDB-lite"/>
    </source>
</evidence>
<name>A0A9P7YLP4_9HELO</name>
<proteinExistence type="predicted"/>